<dbReference type="STRING" id="869213.GCA_000517085_01934"/>
<dbReference type="Gene3D" id="3.40.50.11610">
    <property type="entry name" value="Multifunctional 2-oxoglutarate metabolism enzyme, C-terminal domain"/>
    <property type="match status" value="1"/>
</dbReference>
<reference evidence="8 9" key="1">
    <citation type="journal article" date="2014" name="Genome Announc.">
        <title>Draft Genome Sequence of Cytophaga fermentans JCM 21142T, a Facultative Anaerobe Isolated from Marine Mud.</title>
        <authorList>
            <person name="Starns D."/>
            <person name="Oshima K."/>
            <person name="Suda W."/>
            <person name="Iino T."/>
            <person name="Yuki M."/>
            <person name="Inoue J."/>
            <person name="Kitamura K."/>
            <person name="Iida T."/>
            <person name="Darby A."/>
            <person name="Hattori M."/>
            <person name="Ohkuma M."/>
        </authorList>
    </citation>
    <scope>NUCLEOTIDE SEQUENCE [LARGE SCALE GENOMIC DNA]</scope>
    <source>
        <strain evidence="8 9">JCM 21142</strain>
    </source>
</reference>
<dbReference type="Proteomes" id="UP000019402">
    <property type="component" value="Unassembled WGS sequence"/>
</dbReference>
<evidence type="ECO:0000256" key="1">
    <source>
        <dbReference type="ARBA" id="ARBA00001964"/>
    </source>
</evidence>
<dbReference type="PIRSF" id="PIRSF000157">
    <property type="entry name" value="Oxoglu_dh_E1"/>
    <property type="match status" value="1"/>
</dbReference>
<comment type="similarity">
    <text evidence="3">Belongs to the alpha-ketoglutarate dehydrogenase family.</text>
</comment>
<dbReference type="Gene3D" id="3.40.50.970">
    <property type="match status" value="1"/>
</dbReference>
<dbReference type="PANTHER" id="PTHR23152:SF4">
    <property type="entry name" value="2-OXOADIPATE DEHYDROGENASE COMPLEX COMPONENT E1"/>
    <property type="match status" value="1"/>
</dbReference>
<dbReference type="Gene3D" id="1.10.287.1150">
    <property type="entry name" value="TPP helical domain"/>
    <property type="match status" value="1"/>
</dbReference>
<dbReference type="NCBIfam" id="NF008907">
    <property type="entry name" value="PRK12270.1"/>
    <property type="match status" value="1"/>
</dbReference>
<dbReference type="GO" id="GO:0030976">
    <property type="term" value="F:thiamine pyrophosphate binding"/>
    <property type="evidence" value="ECO:0007669"/>
    <property type="project" value="InterPro"/>
</dbReference>
<dbReference type="EMBL" id="BAMD01000074">
    <property type="protein sequence ID" value="GAF05221.1"/>
    <property type="molecule type" value="Genomic_DNA"/>
</dbReference>
<dbReference type="PANTHER" id="PTHR23152">
    <property type="entry name" value="2-OXOGLUTARATE DEHYDROGENASE"/>
    <property type="match status" value="1"/>
</dbReference>
<dbReference type="GO" id="GO:0005829">
    <property type="term" value="C:cytosol"/>
    <property type="evidence" value="ECO:0007669"/>
    <property type="project" value="TreeGrafter"/>
</dbReference>
<organism evidence="8 9">
    <name type="scientific">Saccharicrinis fermentans DSM 9555 = JCM 21142</name>
    <dbReference type="NCBI Taxonomy" id="869213"/>
    <lineage>
        <taxon>Bacteria</taxon>
        <taxon>Pseudomonadati</taxon>
        <taxon>Bacteroidota</taxon>
        <taxon>Bacteroidia</taxon>
        <taxon>Marinilabiliales</taxon>
        <taxon>Marinilabiliaceae</taxon>
        <taxon>Saccharicrinis</taxon>
    </lineage>
</organism>
<dbReference type="InterPro" id="IPR001017">
    <property type="entry name" value="DH_E1"/>
</dbReference>
<keyword evidence="5" id="KW-0560">Oxidoreductase</keyword>
<comment type="caution">
    <text evidence="8">The sequence shown here is derived from an EMBL/GenBank/DDBJ whole genome shotgun (WGS) entry which is preliminary data.</text>
</comment>
<dbReference type="Pfam" id="PF02779">
    <property type="entry name" value="Transket_pyr"/>
    <property type="match status" value="1"/>
</dbReference>
<keyword evidence="9" id="KW-1185">Reference proteome</keyword>
<keyword evidence="6" id="KW-0786">Thiamine pyrophosphate</keyword>
<gene>
    <name evidence="8" type="ORF">JCM21142_93948</name>
</gene>
<dbReference type="GO" id="GO:0045252">
    <property type="term" value="C:oxoglutarate dehydrogenase complex"/>
    <property type="evidence" value="ECO:0007669"/>
    <property type="project" value="TreeGrafter"/>
</dbReference>
<evidence type="ECO:0000256" key="2">
    <source>
        <dbReference type="ARBA" id="ARBA00003906"/>
    </source>
</evidence>
<evidence type="ECO:0000313" key="8">
    <source>
        <dbReference type="EMBL" id="GAF05221.1"/>
    </source>
</evidence>
<dbReference type="InterPro" id="IPR029061">
    <property type="entry name" value="THDP-binding"/>
</dbReference>
<accession>W7YL24</accession>
<comment type="cofactor">
    <cofactor evidence="1">
        <name>thiamine diphosphate</name>
        <dbReference type="ChEBI" id="CHEBI:58937"/>
    </cofactor>
</comment>
<dbReference type="InterPro" id="IPR031717">
    <property type="entry name" value="ODO-1/KGD_C"/>
</dbReference>
<dbReference type="InterPro" id="IPR032106">
    <property type="entry name" value="2-oxogl_dehyd_N"/>
</dbReference>
<dbReference type="CDD" id="cd02016">
    <property type="entry name" value="TPP_E1_OGDC_like"/>
    <property type="match status" value="1"/>
</dbReference>
<dbReference type="NCBIfam" id="TIGR00239">
    <property type="entry name" value="2oxo_dh_E1"/>
    <property type="match status" value="1"/>
</dbReference>
<dbReference type="eggNOG" id="COG0567">
    <property type="taxonomic scope" value="Bacteria"/>
</dbReference>
<proteinExistence type="inferred from homology"/>
<evidence type="ECO:0000259" key="7">
    <source>
        <dbReference type="SMART" id="SM00861"/>
    </source>
</evidence>
<evidence type="ECO:0000256" key="5">
    <source>
        <dbReference type="ARBA" id="ARBA00023002"/>
    </source>
</evidence>
<evidence type="ECO:0000256" key="6">
    <source>
        <dbReference type="ARBA" id="ARBA00023052"/>
    </source>
</evidence>
<evidence type="ECO:0000256" key="4">
    <source>
        <dbReference type="ARBA" id="ARBA00012280"/>
    </source>
</evidence>
<dbReference type="NCBIfam" id="NF006914">
    <property type="entry name" value="PRK09404.1"/>
    <property type="match status" value="1"/>
</dbReference>
<dbReference type="Gene3D" id="3.40.50.12470">
    <property type="match status" value="1"/>
</dbReference>
<dbReference type="Pfam" id="PF00676">
    <property type="entry name" value="E1_dh"/>
    <property type="match status" value="1"/>
</dbReference>
<dbReference type="AlphaFoldDB" id="W7YL24"/>
<sequence>MEEFSFVGNSEIETIEELYQNYLSNPESVDKSFRLFFKGFEFARKNYDSPSSGGMVSKEFNVANLIHGYRQRGHLFTKTNPVRARRQYFPSLDIENFGLEKADLEKEFEAGSKLGIGKAKLKTIIEHLQATYCESIGVEYLYIRHPEVIEWLMHKMESTRNTPHYSVEKKKSIYDQLNVAAGFEGFIHKKFVGQKRFSIEGSEVIIPGLHALIRKGAELGVKEVMIGMAHRGRLSVLANILKKPYENIFKEFVGDEYAEGISLGDVKYHLGYQNDIVTEDGKKVRVNLAPNPSHLEAVGPVIEGITRSIINNKYNKDFNKAIPILIHGDAAIAGQGVVYEVVQMSQLKGYKTGGTIHIVINNQVGFTTNYLDARSSTYCTDVGKVTRSPVFHVNGDDAEAMVYALELAVEFRQKFNADVFIDVLSYRKYGHNEGDEPRFTQPTLYKAIAKHPNPRDVYGEKLLNQKVYSTKELKALQDGFNVYLEKQLEDSQHIDKVVIQRFLEDYWKGFRYAEPKDFVTAIETGVEKSKLLELSEKLTDLPDDLPFFRKVRKIMDDRKKMVKEDRLDWAMGEQLAYATLVTEGHQVRLSGQDSIRGTFAHRHAGLTVEDSEKLYFPLKHLSENQARFNVYNSHLSEYGVMGFDYGYALATPNGLTIWEAQFGDFYNVAQVIIDQYISSAEEKWGLMNGLVLYLPHGFEGQGPEHSSARIERFLSLAANNNMQVVNCTTPANFFHVLRRQVLRDIRLPLIVFTPKSLLRHSKCVSKMDELATGKFEEVIDDHNVDTENVRRVVFCTGKIYYDLLARKEELDATDVAIVRIEQMHPFPADQLQIVLDRYQNALLHLWVQEEPENMGAWKYIRGMFKGVSLVPVARLASGSPATGLNGLHMVGQKEIIDKIFKKCHCDLKNKYCGLQCVEGKDRKEILKQHKYFSEKPRFSI</sequence>
<comment type="function">
    <text evidence="2">E1 component of the 2-oxoglutarate dehydrogenase (OGDH) complex which catalyzes the decarboxylation of 2-oxoglutarate, the first step in the conversion of 2-oxoglutarate to succinyl-CoA and CO(2).</text>
</comment>
<dbReference type="InterPro" id="IPR005475">
    <property type="entry name" value="Transketolase-like_Pyr-bd"/>
</dbReference>
<feature type="domain" description="Transketolase-like pyrimidine-binding" evidence="7">
    <location>
        <begin position="567"/>
        <end position="760"/>
    </location>
</feature>
<protein>
    <recommendedName>
        <fullName evidence="4">oxoglutarate dehydrogenase (succinyl-transferring)</fullName>
        <ecNumber evidence="4">1.2.4.2</ecNumber>
    </recommendedName>
</protein>
<dbReference type="EC" id="1.2.4.2" evidence="4"/>
<dbReference type="InterPro" id="IPR011603">
    <property type="entry name" value="2oxoglutarate_DH_E1"/>
</dbReference>
<dbReference type="GO" id="GO:0004591">
    <property type="term" value="F:oxoglutarate dehydrogenase (succinyl-transferring) activity"/>
    <property type="evidence" value="ECO:0007669"/>
    <property type="project" value="UniProtKB-EC"/>
</dbReference>
<dbReference type="InterPro" id="IPR042179">
    <property type="entry name" value="KGD_C_sf"/>
</dbReference>
<dbReference type="SUPFAM" id="SSF52518">
    <property type="entry name" value="Thiamin diphosphate-binding fold (THDP-binding)"/>
    <property type="match status" value="2"/>
</dbReference>
<dbReference type="SMART" id="SM00861">
    <property type="entry name" value="Transket_pyr"/>
    <property type="match status" value="1"/>
</dbReference>
<dbReference type="RefSeq" id="WP_027471630.1">
    <property type="nucleotide sequence ID" value="NZ_BAMD01000074.1"/>
</dbReference>
<dbReference type="GO" id="GO:0006099">
    <property type="term" value="P:tricarboxylic acid cycle"/>
    <property type="evidence" value="ECO:0007669"/>
    <property type="project" value="TreeGrafter"/>
</dbReference>
<dbReference type="OrthoDB" id="9759785at2"/>
<dbReference type="Pfam" id="PF16870">
    <property type="entry name" value="OxoGdeHyase_C"/>
    <property type="match status" value="1"/>
</dbReference>
<name>W7YL24_9BACT</name>
<evidence type="ECO:0000256" key="3">
    <source>
        <dbReference type="ARBA" id="ARBA00006936"/>
    </source>
</evidence>
<evidence type="ECO:0000313" key="9">
    <source>
        <dbReference type="Proteomes" id="UP000019402"/>
    </source>
</evidence>
<dbReference type="Pfam" id="PF16078">
    <property type="entry name" value="2-oxogl_dehyd_N"/>
    <property type="match status" value="1"/>
</dbReference>